<gene>
    <name evidence="3" type="ORF">AVDCRST_MAG56-618</name>
</gene>
<protein>
    <submittedName>
        <fullName evidence="3">Uncharacterized protein</fullName>
    </submittedName>
</protein>
<name>A0A6J4HGY9_9SPHI</name>
<evidence type="ECO:0000256" key="1">
    <source>
        <dbReference type="SAM" id="MobiDB-lite"/>
    </source>
</evidence>
<accession>A0A6J4HGY9</accession>
<feature type="region of interest" description="Disordered" evidence="1">
    <location>
        <begin position="57"/>
        <end position="79"/>
    </location>
</feature>
<proteinExistence type="predicted"/>
<reference evidence="3" key="1">
    <citation type="submission" date="2020-02" db="EMBL/GenBank/DDBJ databases">
        <authorList>
            <person name="Meier V. D."/>
        </authorList>
    </citation>
    <scope>NUCLEOTIDE SEQUENCE</scope>
    <source>
        <strain evidence="3">AVDCRST_MAG56</strain>
    </source>
</reference>
<dbReference type="AlphaFoldDB" id="A0A6J4HGY9"/>
<keyword evidence="2" id="KW-0812">Transmembrane</keyword>
<keyword evidence="2" id="KW-1133">Transmembrane helix</keyword>
<organism evidence="3">
    <name type="scientific">uncultured Cytophagales bacterium</name>
    <dbReference type="NCBI Taxonomy" id="158755"/>
    <lineage>
        <taxon>Bacteria</taxon>
        <taxon>Pseudomonadati</taxon>
        <taxon>Bacteroidota</taxon>
        <taxon>Sphingobacteriia</taxon>
        <taxon>Sphingobacteriales</taxon>
        <taxon>environmental samples</taxon>
    </lineage>
</organism>
<keyword evidence="2" id="KW-0472">Membrane</keyword>
<evidence type="ECO:0000313" key="3">
    <source>
        <dbReference type="EMBL" id="CAA9224329.1"/>
    </source>
</evidence>
<feature type="transmembrane region" description="Helical" evidence="2">
    <location>
        <begin position="12"/>
        <end position="37"/>
    </location>
</feature>
<dbReference type="EMBL" id="CADCTQ010000057">
    <property type="protein sequence ID" value="CAA9224329.1"/>
    <property type="molecule type" value="Genomic_DNA"/>
</dbReference>
<evidence type="ECO:0000256" key="2">
    <source>
        <dbReference type="SAM" id="Phobius"/>
    </source>
</evidence>
<sequence length="79" mass="8551">MLGSQTLEVVIGLIFIFLLLSLLATAINELIMSFFSFRGRDLAKAIKIMLDDRAAATPGGKAGQKRKNRVGHPGAVAYF</sequence>